<sequence>MRGFADTSALLAVLDASDRCHAAARAEWDDLLEAATDLVTTSCVLVECYALVQRRLGMEAVRALQSDIEPVLEILWVDPALR</sequence>
<dbReference type="InterPro" id="IPR029060">
    <property type="entry name" value="PIN-like_dom_sf"/>
</dbReference>
<dbReference type="InterPro" id="IPR002716">
    <property type="entry name" value="PIN_dom"/>
</dbReference>
<gene>
    <name evidence="2" type="ORF">LIP_2305</name>
</gene>
<keyword evidence="3" id="KW-1185">Reference proteome</keyword>
<dbReference type="EMBL" id="AP014924">
    <property type="protein sequence ID" value="BAS28146.1"/>
    <property type="molecule type" value="Genomic_DNA"/>
</dbReference>
<dbReference type="STRING" id="1555112.LIP_2305"/>
<dbReference type="Pfam" id="PF01850">
    <property type="entry name" value="PIN"/>
    <property type="match status" value="1"/>
</dbReference>
<dbReference type="RefSeq" id="WP_331456618.1">
    <property type="nucleotide sequence ID" value="NZ_AP014924.1"/>
</dbReference>
<accession>A0A0K2SM12</accession>
<proteinExistence type="predicted"/>
<protein>
    <submittedName>
        <fullName evidence="2">Twitching motility protein PilT</fullName>
    </submittedName>
</protein>
<evidence type="ECO:0000313" key="3">
    <source>
        <dbReference type="Proteomes" id="UP000065807"/>
    </source>
</evidence>
<organism evidence="2 3">
    <name type="scientific">Limnochorda pilosa</name>
    <dbReference type="NCBI Taxonomy" id="1555112"/>
    <lineage>
        <taxon>Bacteria</taxon>
        <taxon>Bacillati</taxon>
        <taxon>Bacillota</taxon>
        <taxon>Limnochordia</taxon>
        <taxon>Limnochordales</taxon>
        <taxon>Limnochordaceae</taxon>
        <taxon>Limnochorda</taxon>
    </lineage>
</organism>
<dbReference type="AlphaFoldDB" id="A0A0K2SM12"/>
<reference evidence="3" key="2">
    <citation type="journal article" date="2016" name="Int. J. Syst. Evol. Microbiol.">
        <title>Complete genome sequence and cell structure of Limnochorda pilosa, a Gram-negative spore-former within the phylum Firmicutes.</title>
        <authorList>
            <person name="Watanabe M."/>
            <person name="Kojima H."/>
            <person name="Fukui M."/>
        </authorList>
    </citation>
    <scope>NUCLEOTIDE SEQUENCE [LARGE SCALE GENOMIC DNA]</scope>
    <source>
        <strain evidence="3">HC45</strain>
    </source>
</reference>
<reference evidence="3" key="1">
    <citation type="submission" date="2015-07" db="EMBL/GenBank/DDBJ databases">
        <title>Complete genome sequence and phylogenetic analysis of Limnochorda pilosa.</title>
        <authorList>
            <person name="Watanabe M."/>
            <person name="Kojima H."/>
            <person name="Fukui M."/>
        </authorList>
    </citation>
    <scope>NUCLEOTIDE SEQUENCE [LARGE SCALE GENOMIC DNA]</scope>
    <source>
        <strain evidence="3">HC45</strain>
    </source>
</reference>
<evidence type="ECO:0000259" key="1">
    <source>
        <dbReference type="Pfam" id="PF01850"/>
    </source>
</evidence>
<feature type="domain" description="PIN" evidence="1">
    <location>
        <begin position="5"/>
        <end position="80"/>
    </location>
</feature>
<dbReference type="KEGG" id="lpil:LIP_2305"/>
<dbReference type="SUPFAM" id="SSF88723">
    <property type="entry name" value="PIN domain-like"/>
    <property type="match status" value="1"/>
</dbReference>
<name>A0A0K2SM12_LIMPI</name>
<dbReference type="Gene3D" id="3.40.50.1010">
    <property type="entry name" value="5'-nuclease"/>
    <property type="match status" value="1"/>
</dbReference>
<dbReference type="Proteomes" id="UP000065807">
    <property type="component" value="Chromosome"/>
</dbReference>
<evidence type="ECO:0000313" key="2">
    <source>
        <dbReference type="EMBL" id="BAS28146.1"/>
    </source>
</evidence>